<comment type="caution">
    <text evidence="10">The sequence shown here is derived from an EMBL/GenBank/DDBJ whole genome shotgun (WGS) entry which is preliminary data.</text>
</comment>
<evidence type="ECO:0000256" key="7">
    <source>
        <dbReference type="ARBA" id="ARBA00023242"/>
    </source>
</evidence>
<proteinExistence type="predicted"/>
<keyword evidence="8" id="KW-0812">Transmembrane</keyword>
<keyword evidence="2" id="KW-0479">Metal-binding</keyword>
<evidence type="ECO:0000313" key="11">
    <source>
        <dbReference type="Proteomes" id="UP000053958"/>
    </source>
</evidence>
<keyword evidence="6" id="KW-0804">Transcription</keyword>
<dbReference type="SMART" id="SM00674">
    <property type="entry name" value="CENPB"/>
    <property type="match status" value="1"/>
</dbReference>
<dbReference type="Pfam" id="PF03184">
    <property type="entry name" value="DDE_1"/>
    <property type="match status" value="1"/>
</dbReference>
<keyword evidence="7" id="KW-0539">Nucleus</keyword>
<dbReference type="GO" id="GO:0005634">
    <property type="term" value="C:nucleus"/>
    <property type="evidence" value="ECO:0007669"/>
    <property type="project" value="UniProtKB-SubCell"/>
</dbReference>
<comment type="subcellular location">
    <subcellularLocation>
        <location evidence="1">Nucleus</location>
    </subcellularLocation>
</comment>
<organism evidence="10 11">
    <name type="scientific">Rasamsonia emersonii (strain ATCC 16479 / CBS 393.64 / IMI 116815)</name>
    <dbReference type="NCBI Taxonomy" id="1408163"/>
    <lineage>
        <taxon>Eukaryota</taxon>
        <taxon>Fungi</taxon>
        <taxon>Dikarya</taxon>
        <taxon>Ascomycota</taxon>
        <taxon>Pezizomycotina</taxon>
        <taxon>Eurotiomycetes</taxon>
        <taxon>Eurotiomycetidae</taxon>
        <taxon>Eurotiales</taxon>
        <taxon>Trichocomaceae</taxon>
        <taxon>Rasamsonia</taxon>
    </lineage>
</organism>
<reference evidence="10 11" key="1">
    <citation type="submission" date="2015-04" db="EMBL/GenBank/DDBJ databases">
        <authorList>
            <person name="Heijne W.H."/>
            <person name="Fedorova N.D."/>
            <person name="Nierman W.C."/>
            <person name="Vollebregt A.W."/>
            <person name="Zhao Z."/>
            <person name="Wu L."/>
            <person name="Kumar M."/>
            <person name="Stam H."/>
            <person name="van den Berg M.A."/>
            <person name="Pel H.J."/>
        </authorList>
    </citation>
    <scope>NUCLEOTIDE SEQUENCE [LARGE SCALE GENOMIC DNA]</scope>
    <source>
        <strain evidence="10 11">CBS 393.64</strain>
    </source>
</reference>
<dbReference type="CDD" id="cd12148">
    <property type="entry name" value="fungal_TF_MHR"/>
    <property type="match status" value="1"/>
</dbReference>
<dbReference type="GO" id="GO:0045944">
    <property type="term" value="P:positive regulation of transcription by RNA polymerase II"/>
    <property type="evidence" value="ECO:0007669"/>
    <property type="project" value="TreeGrafter"/>
</dbReference>
<dbReference type="RefSeq" id="XP_013328781.1">
    <property type="nucleotide sequence ID" value="XM_013473327.1"/>
</dbReference>
<evidence type="ECO:0000256" key="8">
    <source>
        <dbReference type="SAM" id="Phobius"/>
    </source>
</evidence>
<dbReference type="Proteomes" id="UP000053958">
    <property type="component" value="Unassembled WGS sequence"/>
</dbReference>
<dbReference type="GeneID" id="25316155"/>
<dbReference type="GO" id="GO:0043565">
    <property type="term" value="F:sequence-specific DNA binding"/>
    <property type="evidence" value="ECO:0007669"/>
    <property type="project" value="TreeGrafter"/>
</dbReference>
<evidence type="ECO:0000256" key="2">
    <source>
        <dbReference type="ARBA" id="ARBA00022723"/>
    </source>
</evidence>
<evidence type="ECO:0000256" key="1">
    <source>
        <dbReference type="ARBA" id="ARBA00004123"/>
    </source>
</evidence>
<evidence type="ECO:0000256" key="6">
    <source>
        <dbReference type="ARBA" id="ARBA00023163"/>
    </source>
</evidence>
<keyword evidence="8" id="KW-1133">Transmembrane helix</keyword>
<keyword evidence="5" id="KW-0238">DNA-binding</keyword>
<feature type="transmembrane region" description="Helical" evidence="8">
    <location>
        <begin position="819"/>
        <end position="844"/>
    </location>
</feature>
<feature type="domain" description="HTH CENPB-type" evidence="9">
    <location>
        <begin position="53"/>
        <end position="128"/>
    </location>
</feature>
<sequence>MPKSPDKIESRIQEALKKASCQKKPNISALAREFDVPRKRLHERFKGRPPRTAKIPRNKVLDDQQEKAIIRWIRQLDSLHSPPTPKMIECCANQILQRNVLSVSKPAPRVGETWVYRFIQRLPDDLHLIKQKPIEKDRLGAEDIGILTHWFDLLEPYIARIPPKNIYNFDETGFQLGQGKSQKVVTSNPIRASRGIATSETNESLTAIECIAADASKGYTTDEIAMDWIRHFHQHTEKRVSKTDARLLLMDGHGSHLTYNFLNYCEKYNIIPFCFVPHTTHLVQPLDGQPFQAYKHYFRKKNNENIQWGISTMDKADFLRDIPQIRQDTFKQRTIRDAFSDRGIYPWNPSKVLDILANARSPSPVLNIRDKTPSIQSISTNSPPQTVRTLRRSIQKLDKFVNENPSLDQSFTRRLDRVFQSAIQTAELTAQLQSDISQHLERARAPSSQRSRRRIPTIGPLTVKDANRQVAERAEAERKKIISRVRKRQPSKPIPTTTQRSDTMLRKLMKYSKLDVVVKMDVTVQRTNTGRCWGGSTDHNWAAGANCKGLLATCQKAGTRKATTYMCRRDSTRLLSSKASQSSDIPYLEPDVELAIRPLNNNNSSTTDLSSERPADVEDNFVSVFFSRVYLRYPFMDKISFYEADNQRRLSSQDAQPDKTYLFIIYMIQAIELGFPSFIKTCLGVRIRRHIVGDHEIDVRLPVNIDDDVKDPERIRPLQQIQDSPEVSTDFISITTLSSFIHICHLRRLESKIHHQLYAADLGICFADGSHDHVIDNLKAELDVWQERIPDYNAAKNLDPYDYSIYHTPEFFKIQHSKALGWILLATHSIFTAGLTLLYCLWANRENVNVYLTLFDDIRSCSTVLFVVAERWPTVRRFRDVFKVLARKMFQIVSHNHARQTGPAPTAIDSEE</sequence>
<keyword evidence="8" id="KW-0472">Membrane</keyword>
<keyword evidence="3" id="KW-0862">Zinc</keyword>
<dbReference type="InterPro" id="IPR006600">
    <property type="entry name" value="HTH_CenpB_DNA-bd_dom"/>
</dbReference>
<keyword evidence="4" id="KW-0805">Transcription regulation</keyword>
<evidence type="ECO:0000256" key="3">
    <source>
        <dbReference type="ARBA" id="ARBA00022833"/>
    </source>
</evidence>
<keyword evidence="11" id="KW-1185">Reference proteome</keyword>
<dbReference type="PROSITE" id="PS51253">
    <property type="entry name" value="HTH_CENPB"/>
    <property type="match status" value="1"/>
</dbReference>
<dbReference type="EMBL" id="LASV01000155">
    <property type="protein sequence ID" value="KKA22169.1"/>
    <property type="molecule type" value="Genomic_DNA"/>
</dbReference>
<evidence type="ECO:0000256" key="4">
    <source>
        <dbReference type="ARBA" id="ARBA00023015"/>
    </source>
</evidence>
<dbReference type="GO" id="GO:0046872">
    <property type="term" value="F:metal ion binding"/>
    <property type="evidence" value="ECO:0007669"/>
    <property type="project" value="UniProtKB-KW"/>
</dbReference>
<dbReference type="Pfam" id="PF03221">
    <property type="entry name" value="HTH_Tnp_Tc5"/>
    <property type="match status" value="1"/>
</dbReference>
<evidence type="ECO:0000313" key="10">
    <source>
        <dbReference type="EMBL" id="KKA22169.1"/>
    </source>
</evidence>
<dbReference type="OrthoDB" id="4324149at2759"/>
<evidence type="ECO:0000256" key="5">
    <source>
        <dbReference type="ARBA" id="ARBA00023125"/>
    </source>
</evidence>
<dbReference type="PANTHER" id="PTHR47782">
    <property type="entry name" value="ZN(II)2CYS6 TRANSCRIPTION FACTOR (EUROFUNG)-RELATED"/>
    <property type="match status" value="1"/>
</dbReference>
<accession>A0A0F4YVC3</accession>
<dbReference type="InterPro" id="IPR004875">
    <property type="entry name" value="DDE_SF_endonuclease_dom"/>
</dbReference>
<dbReference type="PANTHER" id="PTHR47782:SF12">
    <property type="entry name" value="ZN(II)2CYS6 TRANSCRIPTION FACTOR (EUROFUNG)"/>
    <property type="match status" value="1"/>
</dbReference>
<protein>
    <recommendedName>
        <fullName evidence="9">HTH CENPB-type domain-containing protein</fullName>
    </recommendedName>
</protein>
<gene>
    <name evidence="10" type="ORF">T310_3806</name>
</gene>
<name>A0A0F4YVC3_RASE3</name>
<dbReference type="GO" id="GO:0000981">
    <property type="term" value="F:DNA-binding transcription factor activity, RNA polymerase II-specific"/>
    <property type="evidence" value="ECO:0007669"/>
    <property type="project" value="TreeGrafter"/>
</dbReference>
<dbReference type="InterPro" id="IPR052202">
    <property type="entry name" value="Yeast_MetPath_Reg"/>
</dbReference>
<dbReference type="AlphaFoldDB" id="A0A0F4YVC3"/>
<evidence type="ECO:0000259" key="9">
    <source>
        <dbReference type="PROSITE" id="PS51253"/>
    </source>
</evidence>